<keyword evidence="1" id="KW-0812">Transmembrane</keyword>
<name>A0A1W0WEI2_HYPEX</name>
<evidence type="ECO:0000313" key="2">
    <source>
        <dbReference type="EMBL" id="OQV13621.1"/>
    </source>
</evidence>
<sequence>MMRHLRSSTLPRANNYGPDLLFSFPHILLLLFGFLRSNGDRPFAGKIAQIICGVHVTGGCAYLVMLLVRIADDVRHSFTSASINVFLNALAWTPFIASFIRSFLVLLLFLSSAKAYRSLCHAFLSFTKSVSSHSEIYRWRRMASALGGSTLCLNICWHFARQFQRISDATAPTVNQPGNATPMIEQPNNTYQALIIPTVKYSFYYFEICLFCLSQQVVVLGVVLALALRFFFAQNNTEIAATDNSKTAPSELAFGLFSIILYCGYSTIYLPLVRVHEEAESTNWEAYRLWISVWARFPNEALDSAILGTLDSILTSTEPDAVVIRGAGVVRFIRQSFAIVLTYMLSFSVFAYQIGQKTSPHILLDCGHLCDCLPNSTN</sequence>
<dbReference type="AlphaFoldDB" id="A0A1W0WEI2"/>
<proteinExistence type="predicted"/>
<protein>
    <submittedName>
        <fullName evidence="2">Uncharacterized protein</fullName>
    </submittedName>
</protein>
<feature type="transmembrane region" description="Helical" evidence="1">
    <location>
        <begin position="20"/>
        <end position="35"/>
    </location>
</feature>
<feature type="transmembrane region" description="Helical" evidence="1">
    <location>
        <begin position="91"/>
        <end position="110"/>
    </location>
</feature>
<evidence type="ECO:0000256" key="1">
    <source>
        <dbReference type="SAM" id="Phobius"/>
    </source>
</evidence>
<feature type="transmembrane region" description="Helical" evidence="1">
    <location>
        <begin position="252"/>
        <end position="272"/>
    </location>
</feature>
<accession>A0A1W0WEI2</accession>
<gene>
    <name evidence="2" type="ORF">BV898_12164</name>
</gene>
<evidence type="ECO:0000313" key="3">
    <source>
        <dbReference type="Proteomes" id="UP000192578"/>
    </source>
</evidence>
<organism evidence="2 3">
    <name type="scientific">Hypsibius exemplaris</name>
    <name type="common">Freshwater tardigrade</name>
    <dbReference type="NCBI Taxonomy" id="2072580"/>
    <lineage>
        <taxon>Eukaryota</taxon>
        <taxon>Metazoa</taxon>
        <taxon>Ecdysozoa</taxon>
        <taxon>Tardigrada</taxon>
        <taxon>Eutardigrada</taxon>
        <taxon>Parachela</taxon>
        <taxon>Hypsibioidea</taxon>
        <taxon>Hypsibiidae</taxon>
        <taxon>Hypsibius</taxon>
    </lineage>
</organism>
<keyword evidence="1" id="KW-1133">Transmembrane helix</keyword>
<keyword evidence="1" id="KW-0472">Membrane</keyword>
<dbReference type="EMBL" id="MTYJ01000120">
    <property type="protein sequence ID" value="OQV13621.1"/>
    <property type="molecule type" value="Genomic_DNA"/>
</dbReference>
<keyword evidence="3" id="KW-1185">Reference proteome</keyword>
<reference evidence="3" key="1">
    <citation type="submission" date="2017-01" db="EMBL/GenBank/DDBJ databases">
        <title>Comparative genomics of anhydrobiosis in the tardigrade Hypsibius dujardini.</title>
        <authorList>
            <person name="Yoshida Y."/>
            <person name="Koutsovoulos G."/>
            <person name="Laetsch D."/>
            <person name="Stevens L."/>
            <person name="Kumar S."/>
            <person name="Horikawa D."/>
            <person name="Ishino K."/>
            <person name="Komine S."/>
            <person name="Tomita M."/>
            <person name="Blaxter M."/>
            <person name="Arakawa K."/>
        </authorList>
    </citation>
    <scope>NUCLEOTIDE SEQUENCE [LARGE SCALE GENOMIC DNA]</scope>
    <source>
        <strain evidence="3">Z151</strain>
    </source>
</reference>
<feature type="transmembrane region" description="Helical" evidence="1">
    <location>
        <begin position="47"/>
        <end position="71"/>
    </location>
</feature>
<dbReference type="Proteomes" id="UP000192578">
    <property type="component" value="Unassembled WGS sequence"/>
</dbReference>
<feature type="transmembrane region" description="Helical" evidence="1">
    <location>
        <begin position="337"/>
        <end position="355"/>
    </location>
</feature>
<feature type="transmembrane region" description="Helical" evidence="1">
    <location>
        <begin position="204"/>
        <end position="232"/>
    </location>
</feature>
<comment type="caution">
    <text evidence="2">The sequence shown here is derived from an EMBL/GenBank/DDBJ whole genome shotgun (WGS) entry which is preliminary data.</text>
</comment>